<proteinExistence type="predicted"/>
<gene>
    <name evidence="3" type="ORF">CYMTET_42872</name>
</gene>
<comment type="caution">
    <text evidence="3">The sequence shown here is derived from an EMBL/GenBank/DDBJ whole genome shotgun (WGS) entry which is preliminary data.</text>
</comment>
<dbReference type="AlphaFoldDB" id="A0AAE0F130"/>
<dbReference type="InterPro" id="IPR036397">
    <property type="entry name" value="RNaseH_sf"/>
</dbReference>
<feature type="compositionally biased region" description="Basic and acidic residues" evidence="1">
    <location>
        <begin position="58"/>
        <end position="69"/>
    </location>
</feature>
<dbReference type="GO" id="GO:0004523">
    <property type="term" value="F:RNA-DNA hybrid ribonuclease activity"/>
    <property type="evidence" value="ECO:0007669"/>
    <property type="project" value="InterPro"/>
</dbReference>
<dbReference type="InterPro" id="IPR002156">
    <property type="entry name" value="RNaseH_domain"/>
</dbReference>
<dbReference type="Gene3D" id="3.30.420.10">
    <property type="entry name" value="Ribonuclease H-like superfamily/Ribonuclease H"/>
    <property type="match status" value="1"/>
</dbReference>
<accession>A0AAE0F130</accession>
<evidence type="ECO:0000256" key="1">
    <source>
        <dbReference type="SAM" id="MobiDB-lite"/>
    </source>
</evidence>
<organism evidence="3 4">
    <name type="scientific">Cymbomonas tetramitiformis</name>
    <dbReference type="NCBI Taxonomy" id="36881"/>
    <lineage>
        <taxon>Eukaryota</taxon>
        <taxon>Viridiplantae</taxon>
        <taxon>Chlorophyta</taxon>
        <taxon>Pyramimonadophyceae</taxon>
        <taxon>Pyramimonadales</taxon>
        <taxon>Pyramimonadaceae</taxon>
        <taxon>Cymbomonas</taxon>
    </lineage>
</organism>
<feature type="compositionally biased region" description="Polar residues" evidence="1">
    <location>
        <begin position="270"/>
        <end position="279"/>
    </location>
</feature>
<keyword evidence="4" id="KW-1185">Reference proteome</keyword>
<dbReference type="Proteomes" id="UP001190700">
    <property type="component" value="Unassembled WGS sequence"/>
</dbReference>
<reference evidence="3 4" key="1">
    <citation type="journal article" date="2015" name="Genome Biol. Evol.">
        <title>Comparative Genomics of a Bacterivorous Green Alga Reveals Evolutionary Causalities and Consequences of Phago-Mixotrophic Mode of Nutrition.</title>
        <authorList>
            <person name="Burns J.A."/>
            <person name="Paasch A."/>
            <person name="Narechania A."/>
            <person name="Kim E."/>
        </authorList>
    </citation>
    <scope>NUCLEOTIDE SEQUENCE [LARGE SCALE GENOMIC DNA]</scope>
    <source>
        <strain evidence="3 4">PLY_AMNH</strain>
    </source>
</reference>
<name>A0AAE0F130_9CHLO</name>
<evidence type="ECO:0000313" key="3">
    <source>
        <dbReference type="EMBL" id="KAK3247629.1"/>
    </source>
</evidence>
<dbReference type="SUPFAM" id="SSF53098">
    <property type="entry name" value="Ribonuclease H-like"/>
    <property type="match status" value="1"/>
</dbReference>
<dbReference type="Pfam" id="PF00075">
    <property type="entry name" value="RNase_H"/>
    <property type="match status" value="1"/>
</dbReference>
<evidence type="ECO:0000313" key="4">
    <source>
        <dbReference type="Proteomes" id="UP001190700"/>
    </source>
</evidence>
<feature type="region of interest" description="Disordered" evidence="1">
    <location>
        <begin position="242"/>
        <end position="326"/>
    </location>
</feature>
<dbReference type="InterPro" id="IPR012337">
    <property type="entry name" value="RNaseH-like_sf"/>
</dbReference>
<dbReference type="CDD" id="cd09276">
    <property type="entry name" value="Rnase_HI_RT_non_LTR"/>
    <property type="match status" value="1"/>
</dbReference>
<protein>
    <recommendedName>
        <fullName evidence="2">RNase H type-1 domain-containing protein</fullName>
    </recommendedName>
</protein>
<dbReference type="GO" id="GO:0003676">
    <property type="term" value="F:nucleic acid binding"/>
    <property type="evidence" value="ECO:0007669"/>
    <property type="project" value="InterPro"/>
</dbReference>
<feature type="region of interest" description="Disordered" evidence="1">
    <location>
        <begin position="1"/>
        <end position="69"/>
    </location>
</feature>
<feature type="compositionally biased region" description="Polar residues" evidence="1">
    <location>
        <begin position="33"/>
        <end position="45"/>
    </location>
</feature>
<evidence type="ECO:0000259" key="2">
    <source>
        <dbReference type="PROSITE" id="PS50879"/>
    </source>
</evidence>
<dbReference type="PROSITE" id="PS50879">
    <property type="entry name" value="RNASE_H_1"/>
    <property type="match status" value="1"/>
</dbReference>
<feature type="domain" description="RNase H type-1" evidence="2">
    <location>
        <begin position="48"/>
        <end position="198"/>
    </location>
</feature>
<sequence>MYPAHFWPEHEPGSQGRRWRLHNTLDPRDTPPNAEQQQTQYPTLNRSHDPNKYTYTDGSKREVDTQEGTKEWATGAAVWDPRTGEGETHGYRWEGEDQSVNKAELIAIYAATALPEKPEEKVLTICTDSLNSIRQLETMRRKPHHMERHQHRDLLHAILTNIEGVIATGTKVRILKVKAHIGIAGNEAADQAAKKACTKGELTEAWENQDTIQIKPMSLNEEGNKQEIKGHNGVQKQVAKSIQDTTKMKENRLTRKMGQLEGDPTKWGAGQQTEQTTESVDQKTDEEQDEEPDVNTTRDRTNQQQRADQQLEEEEMQLREMMTHTI</sequence>
<dbReference type="EMBL" id="LGRX02028782">
    <property type="protein sequence ID" value="KAK3247629.1"/>
    <property type="molecule type" value="Genomic_DNA"/>
</dbReference>
<feature type="compositionally biased region" description="Basic and acidic residues" evidence="1">
    <location>
        <begin position="316"/>
        <end position="326"/>
    </location>
</feature>